<evidence type="ECO:0000313" key="1">
    <source>
        <dbReference type="EMBL" id="KAJ8599474.1"/>
    </source>
</evidence>
<gene>
    <name evidence="1" type="ORF">CTAYLR_009544</name>
</gene>
<proteinExistence type="predicted"/>
<dbReference type="Proteomes" id="UP001230188">
    <property type="component" value="Unassembled WGS sequence"/>
</dbReference>
<protein>
    <submittedName>
        <fullName evidence="1">Uncharacterized protein</fullName>
    </submittedName>
</protein>
<accession>A0AAD7XIK2</accession>
<evidence type="ECO:0000313" key="2">
    <source>
        <dbReference type="Proteomes" id="UP001230188"/>
    </source>
</evidence>
<keyword evidence="2" id="KW-1185">Reference proteome</keyword>
<reference evidence="1" key="1">
    <citation type="submission" date="2023-01" db="EMBL/GenBank/DDBJ databases">
        <title>Metagenome sequencing of chrysophaentin producing Chrysophaeum taylorii.</title>
        <authorList>
            <person name="Davison J."/>
            <person name="Bewley C."/>
        </authorList>
    </citation>
    <scope>NUCLEOTIDE SEQUENCE</scope>
    <source>
        <strain evidence="1">NIES-1699</strain>
    </source>
</reference>
<dbReference type="EMBL" id="JAQMWT010000562">
    <property type="protein sequence ID" value="KAJ8599474.1"/>
    <property type="molecule type" value="Genomic_DNA"/>
</dbReference>
<dbReference type="AlphaFoldDB" id="A0AAD7XIK2"/>
<organism evidence="1 2">
    <name type="scientific">Chrysophaeum taylorii</name>
    <dbReference type="NCBI Taxonomy" id="2483200"/>
    <lineage>
        <taxon>Eukaryota</taxon>
        <taxon>Sar</taxon>
        <taxon>Stramenopiles</taxon>
        <taxon>Ochrophyta</taxon>
        <taxon>Pelagophyceae</taxon>
        <taxon>Pelagomonadales</taxon>
        <taxon>Pelagomonadaceae</taxon>
        <taxon>Chrysophaeum</taxon>
    </lineage>
</organism>
<sequence length="360" mass="39816">MRGWWAWGSAPSLDDERAVERRRTWTQDFATCVFTLWDLRRKLRLRGDDVGGDAEEDSIFPWTPCDDVESAVLGHPSDTSDRLRERRRRVRDDIDDRFPGLLSREESGAGTYAWFATEDVEGGDVAQMRKDFARETVVVAGLKCVPRGGSHFETVRSAIARALSASTEPPLADALADAAMVASWRTKLGADAWDRTLELKRHLACCTAPGYALVSRPTEPLTSVAVYPRRVVVTAHSHLCEVKCEDDDQPRQTHWWRPPPKPQLQCGDERAFFALTTRTTVAAVRNGSAKLHSRKCLLAVVLVATPDVCQPPTSPTPAARARDCSGLETALQEERAATEYPFVSSFLPAAPTLLFGAPTT</sequence>
<name>A0AAD7XIK2_9STRA</name>
<comment type="caution">
    <text evidence="1">The sequence shown here is derived from an EMBL/GenBank/DDBJ whole genome shotgun (WGS) entry which is preliminary data.</text>
</comment>